<dbReference type="Pfam" id="PF13456">
    <property type="entry name" value="RVT_3"/>
    <property type="match status" value="1"/>
</dbReference>
<accession>A0ABR0NZM1</accession>
<protein>
    <recommendedName>
        <fullName evidence="1">RNase H type-1 domain-containing protein</fullName>
    </recommendedName>
</protein>
<proteinExistence type="predicted"/>
<evidence type="ECO:0000313" key="3">
    <source>
        <dbReference type="Proteomes" id="UP001358586"/>
    </source>
</evidence>
<dbReference type="Proteomes" id="UP001358586">
    <property type="component" value="Chromosome 8"/>
</dbReference>
<comment type="caution">
    <text evidence="2">The sequence shown here is derived from an EMBL/GenBank/DDBJ whole genome shotgun (WGS) entry which is preliminary data.</text>
</comment>
<evidence type="ECO:0000313" key="2">
    <source>
        <dbReference type="EMBL" id="KAK5811772.1"/>
    </source>
</evidence>
<gene>
    <name evidence="2" type="ORF">PVK06_027141</name>
</gene>
<dbReference type="CDD" id="cd06222">
    <property type="entry name" value="RNase_H_like"/>
    <property type="match status" value="1"/>
</dbReference>
<evidence type="ECO:0000259" key="1">
    <source>
        <dbReference type="Pfam" id="PF13456"/>
    </source>
</evidence>
<keyword evidence="3" id="KW-1185">Reference proteome</keyword>
<reference evidence="2 3" key="1">
    <citation type="submission" date="2023-03" db="EMBL/GenBank/DDBJ databases">
        <title>WGS of Gossypium arboreum.</title>
        <authorList>
            <person name="Yu D."/>
        </authorList>
    </citation>
    <scope>NUCLEOTIDE SEQUENCE [LARGE SCALE GENOMIC DNA]</scope>
    <source>
        <tissue evidence="2">Leaf</tissue>
    </source>
</reference>
<dbReference type="PANTHER" id="PTHR47074:SF61">
    <property type="entry name" value="RNASE H TYPE-1 DOMAIN-CONTAINING PROTEIN"/>
    <property type="match status" value="1"/>
</dbReference>
<dbReference type="InterPro" id="IPR052929">
    <property type="entry name" value="RNase_H-like_EbsB-rel"/>
</dbReference>
<dbReference type="PANTHER" id="PTHR47074">
    <property type="entry name" value="BNAC02G40300D PROTEIN"/>
    <property type="match status" value="1"/>
</dbReference>
<feature type="domain" description="RNase H type-1" evidence="1">
    <location>
        <begin position="57"/>
        <end position="175"/>
    </location>
</feature>
<dbReference type="InterPro" id="IPR044730">
    <property type="entry name" value="RNase_H-like_dom_plant"/>
</dbReference>
<dbReference type="InterPro" id="IPR002156">
    <property type="entry name" value="RNaseH_domain"/>
</dbReference>
<organism evidence="2 3">
    <name type="scientific">Gossypium arboreum</name>
    <name type="common">Tree cotton</name>
    <name type="synonym">Gossypium nanking</name>
    <dbReference type="NCBI Taxonomy" id="29729"/>
    <lineage>
        <taxon>Eukaryota</taxon>
        <taxon>Viridiplantae</taxon>
        <taxon>Streptophyta</taxon>
        <taxon>Embryophyta</taxon>
        <taxon>Tracheophyta</taxon>
        <taxon>Spermatophyta</taxon>
        <taxon>Magnoliopsida</taxon>
        <taxon>eudicotyledons</taxon>
        <taxon>Gunneridae</taxon>
        <taxon>Pentapetalae</taxon>
        <taxon>rosids</taxon>
        <taxon>malvids</taxon>
        <taxon>Malvales</taxon>
        <taxon>Malvaceae</taxon>
        <taxon>Malvoideae</taxon>
        <taxon>Gossypium</taxon>
    </lineage>
</organism>
<name>A0ABR0NZM1_GOSAR</name>
<sequence length="215" mass="24122">MIVYDRRLKIGVFGLCHKEPVFGFGMMCGSQAYLVDNYNTWGIERRQPPEGSYLKVNLDATFHAPTMLSCARIVVIDNLGFIVGTKSVVNTQIPSAFVAKALACYHVVQLGLNLGLQEVIFEGNSFIVIRKLYSPHRDESVIGPYIRNVNGLVGQFRLYQFFHISHKGNTLARLLDSKGLHDKGCAFKRQILDFALLAMERDRRTSCVSASTTFL</sequence>
<dbReference type="EMBL" id="JARKNE010000008">
    <property type="protein sequence ID" value="KAK5811772.1"/>
    <property type="molecule type" value="Genomic_DNA"/>
</dbReference>